<name>A0A1M4ZX62_9CLOT</name>
<dbReference type="AlphaFoldDB" id="A0A1M4ZX62"/>
<protein>
    <submittedName>
        <fullName evidence="1">Pilus assembly protein Flp/PilA</fullName>
    </submittedName>
</protein>
<evidence type="ECO:0000313" key="1">
    <source>
        <dbReference type="EMBL" id="SHF22640.1"/>
    </source>
</evidence>
<reference evidence="2" key="1">
    <citation type="submission" date="2016-11" db="EMBL/GenBank/DDBJ databases">
        <authorList>
            <person name="Varghese N."/>
            <person name="Submissions S."/>
        </authorList>
    </citation>
    <scope>NUCLEOTIDE SEQUENCE [LARGE SCALE GENOMIC DNA]</scope>
    <source>
        <strain evidence="2">DSM 10124</strain>
    </source>
</reference>
<dbReference type="RefSeq" id="WP_073249471.1">
    <property type="nucleotide sequence ID" value="NZ_FQVG01000044.1"/>
</dbReference>
<sequence length="56" mass="6091">MIRTLFNFMTSRKTKGQGMVEYALLVALIAVVVIGALVLLGPAIAQKFQQITQQLG</sequence>
<gene>
    <name evidence="1" type="ORF">SAMN02746091_02039</name>
</gene>
<dbReference type="InterPro" id="IPR007047">
    <property type="entry name" value="Flp_Fap"/>
</dbReference>
<keyword evidence="2" id="KW-1185">Reference proteome</keyword>
<accession>A0A1M4ZX62</accession>
<evidence type="ECO:0000313" key="2">
    <source>
        <dbReference type="Proteomes" id="UP000184423"/>
    </source>
</evidence>
<dbReference type="EMBL" id="FQVG01000044">
    <property type="protein sequence ID" value="SHF22640.1"/>
    <property type="molecule type" value="Genomic_DNA"/>
</dbReference>
<dbReference type="Proteomes" id="UP000184423">
    <property type="component" value="Unassembled WGS sequence"/>
</dbReference>
<organism evidence="1 2">
    <name type="scientific">Caloramator proteoclasticus DSM 10124</name>
    <dbReference type="NCBI Taxonomy" id="1121262"/>
    <lineage>
        <taxon>Bacteria</taxon>
        <taxon>Bacillati</taxon>
        <taxon>Bacillota</taxon>
        <taxon>Clostridia</taxon>
        <taxon>Eubacteriales</taxon>
        <taxon>Clostridiaceae</taxon>
        <taxon>Caloramator</taxon>
    </lineage>
</organism>
<dbReference type="Pfam" id="PF04964">
    <property type="entry name" value="Flp_Fap"/>
    <property type="match status" value="1"/>
</dbReference>
<proteinExistence type="predicted"/>